<feature type="compositionally biased region" description="Polar residues" evidence="2">
    <location>
        <begin position="187"/>
        <end position="196"/>
    </location>
</feature>
<feature type="coiled-coil region" evidence="1">
    <location>
        <begin position="887"/>
        <end position="957"/>
    </location>
</feature>
<keyword evidence="1" id="KW-0175">Coiled coil</keyword>
<reference evidence="3" key="1">
    <citation type="submission" date="2021-01" db="EMBL/GenBank/DDBJ databases">
        <authorList>
            <person name="Corre E."/>
            <person name="Pelletier E."/>
            <person name="Niang G."/>
            <person name="Scheremetjew M."/>
            <person name="Finn R."/>
            <person name="Kale V."/>
            <person name="Holt S."/>
            <person name="Cochrane G."/>
            <person name="Meng A."/>
            <person name="Brown T."/>
            <person name="Cohen L."/>
        </authorList>
    </citation>
    <scope>NUCLEOTIDE SEQUENCE</scope>
    <source>
        <strain evidence="3">CCMP1510</strain>
    </source>
</reference>
<feature type="compositionally biased region" description="Acidic residues" evidence="2">
    <location>
        <begin position="148"/>
        <end position="158"/>
    </location>
</feature>
<evidence type="ECO:0000313" key="3">
    <source>
        <dbReference type="EMBL" id="CAE0370689.1"/>
    </source>
</evidence>
<organism evidence="3">
    <name type="scientific">Aureoumbra lagunensis</name>
    <dbReference type="NCBI Taxonomy" id="44058"/>
    <lineage>
        <taxon>Eukaryota</taxon>
        <taxon>Sar</taxon>
        <taxon>Stramenopiles</taxon>
        <taxon>Ochrophyta</taxon>
        <taxon>Pelagophyceae</taxon>
        <taxon>Pelagomonadales</taxon>
        <taxon>Aureoumbra</taxon>
    </lineage>
</organism>
<feature type="compositionally biased region" description="Low complexity" evidence="2">
    <location>
        <begin position="1166"/>
        <end position="1182"/>
    </location>
</feature>
<feature type="region of interest" description="Disordered" evidence="2">
    <location>
        <begin position="1147"/>
        <end position="1182"/>
    </location>
</feature>
<accession>A0A7S3NMX7</accession>
<dbReference type="EMBL" id="HBIJ01017216">
    <property type="protein sequence ID" value="CAE0370689.1"/>
    <property type="molecule type" value="Transcribed_RNA"/>
</dbReference>
<name>A0A7S3NMX7_9STRA</name>
<proteinExistence type="predicted"/>
<protein>
    <submittedName>
        <fullName evidence="3">Uncharacterized protein</fullName>
    </submittedName>
</protein>
<dbReference type="AlphaFoldDB" id="A0A7S3NMX7"/>
<evidence type="ECO:0000256" key="1">
    <source>
        <dbReference type="SAM" id="Coils"/>
    </source>
</evidence>
<feature type="region of interest" description="Disordered" evidence="2">
    <location>
        <begin position="120"/>
        <end position="159"/>
    </location>
</feature>
<feature type="region of interest" description="Disordered" evidence="2">
    <location>
        <begin position="186"/>
        <end position="231"/>
    </location>
</feature>
<sequence>MTEEIVFKVAALLKQHPGQLFCYSVPTKRRFSFNINDYYPPNVIDELTETEWLAVRKDKVIRGLRTVVGAGFSRNPFGTTWFYIGNLPQYLPYLQNQPRLPDYVDLDMLFEIQRPSSMSCKVRRPGQAYDDDDDDDEPMRPATPTIREEEDDDNDVLMEDVGKTSSPALVGIMQHLDNVFDFDSTREQGASETNPSGGDERRHSPRLTTVENAKKRKSHDEEQPQREEKNVLRTLRNEFPKFTGFYEQRRAMQRQHKKPTHELRTRGRSDCEYTRRFEATTEVVNKLHYYSVDKDSRQAAKFLCECTDYYKAKDHLLNLLGASHVTPSSLMRFRLRIQVRTNKALLLLKEIKEEGFSCCTKEEFLFFQRNAPVPRILSLRETTGIDVDNGAARFVPIIPGLRAIFESTQFNQDNLIDLSNKAITLVISADGYQATGSIEVEQANIRIMNLKSHHRAPYASFPIYMGAHKESYEKVMAFFSVIANQLLNLKKNGLHFKCPAFGCCACAAGIPIDSNNMHTVTNIILLLAADMKWFKMGIGAKASVCQLCGMNCAHNAIDKSTKALDYKSATEEFFSEIAKFVESDQTAKQEWQKMIGVLNQNDTDKEYSGTIPLYPPTVISAFRNSNMYKIWQERHPQHIGPDLLSFLNSKYDIVTDALHLGLNVVRKLLIDTFVAYAVGLEANGDNGIDRLLQGLRLAKLPQVAKGLEYALKDYKEYTKKSSSTSETASIEIVVTEKLIESYVNRQSAEALRKEATDLGLQLTYKVGSQSKPKTKVMLKNEIKSEITKLGHNKSISANDLMKQSRFDTVEIDASFQEQQQNKWVQSMQLSAPNLISILSGRLKLIGRECKTVMQNQNFKSLARVLNPDVQVYDTKLKDRLAGTDAQIEAIDVHLAAAQDELDQAADEVASRLASGPHNGDSSSDEIEAAITNFEEHYATLRRRLEDWKNEREELVDQQLRIIHDIEATASGVLEDNMPEKLKEMVTEWELFVAVLNPWIQPTHGDKSAKMAELEDHESRLAEWKKHHNKMGLSTTSFYYHWLIDHSEQARLDWMKKDLPFPIQEIHCELSEHINKLQKKELAALIAMLWQSPNFSADRKLRNAFYHVLHDWLMRLVLFPDTIHVRKDVTCSVCHGIGHRKDNSICPLYNKDDAQRAPTKKRRKKSSSVTVTASSRKAAPQKD</sequence>
<feature type="compositionally biased region" description="Basic and acidic residues" evidence="2">
    <location>
        <begin position="218"/>
        <end position="231"/>
    </location>
</feature>
<gene>
    <name evidence="3" type="ORF">ALAG00032_LOCUS11468</name>
</gene>
<evidence type="ECO:0000256" key="2">
    <source>
        <dbReference type="SAM" id="MobiDB-lite"/>
    </source>
</evidence>